<dbReference type="AlphaFoldDB" id="A0A2V1JPL6"/>
<dbReference type="PANTHER" id="PTHR23308">
    <property type="entry name" value="NUCLEAR INHIBITOR OF PROTEIN PHOSPHATASE-1"/>
    <property type="match status" value="1"/>
</dbReference>
<dbReference type="CDD" id="cd00060">
    <property type="entry name" value="FHA"/>
    <property type="match status" value="1"/>
</dbReference>
<dbReference type="InterPro" id="IPR008984">
    <property type="entry name" value="SMAD_FHA_dom_sf"/>
</dbReference>
<dbReference type="Proteomes" id="UP000245288">
    <property type="component" value="Unassembled WGS sequence"/>
</dbReference>
<dbReference type="Pfam" id="PF19909">
    <property type="entry name" value="DUF6382"/>
    <property type="match status" value="1"/>
</dbReference>
<proteinExistence type="predicted"/>
<evidence type="ECO:0000313" key="2">
    <source>
        <dbReference type="EMBL" id="PWE85455.1"/>
    </source>
</evidence>
<sequence>MKTEYLRTASNSYMIIKDAEYLFEPYELQMVLRNKMEHLLSMQIMISDGKTEYWYDVTGMQSLAQKLTMQTAGGTLVRKVAEEICGLKTELEEYLLQDTDIVYDPEMIFMDRKETSVKFCYIPGFGTAKKGGVKSLLEKFLQRLDHSDAAAVRLAYGLYERCETDDLTLRDYYDCLYGKKQKEDEAEERRMDEMMYAKAAENLERTEQRHSEDMLELMKEEKEQPKKKRRLFHREKRKMLDRSSFTYDVEPEEVEPFMVAERKPSENWEETVCFSAVERKTVWVLEYKGDGLEDDLRMEQFPYRIGKHGSNVEGKLYAQTVSRLHAQITQDEDSNLWISDFNSTNGTYLNGHLIPMNTPVRIQEGDRVIFATEEYILKKK</sequence>
<keyword evidence="3" id="KW-1185">Reference proteome</keyword>
<evidence type="ECO:0000259" key="1">
    <source>
        <dbReference type="PROSITE" id="PS50006"/>
    </source>
</evidence>
<comment type="caution">
    <text evidence="2">The sequence shown here is derived from an EMBL/GenBank/DDBJ whole genome shotgun (WGS) entry which is preliminary data.</text>
</comment>
<dbReference type="PROSITE" id="PS50006">
    <property type="entry name" value="FHA_DOMAIN"/>
    <property type="match status" value="1"/>
</dbReference>
<accession>A0A2V1JPL6</accession>
<reference evidence="2 3" key="1">
    <citation type="submission" date="2014-09" db="EMBL/GenBank/DDBJ databases">
        <title>Butyrate-producing bacteria isolated from human gut.</title>
        <authorList>
            <person name="Zhang Q."/>
            <person name="Zhao L."/>
        </authorList>
    </citation>
    <scope>NUCLEOTIDE SEQUENCE [LARGE SCALE GENOMIC DNA]</scope>
    <source>
        <strain evidence="2 3">21</strain>
    </source>
</reference>
<organism evidence="2 3">
    <name type="scientific">Eubacterium ramulus</name>
    <dbReference type="NCBI Taxonomy" id="39490"/>
    <lineage>
        <taxon>Bacteria</taxon>
        <taxon>Bacillati</taxon>
        <taxon>Bacillota</taxon>
        <taxon>Clostridia</taxon>
        <taxon>Eubacteriales</taxon>
        <taxon>Eubacteriaceae</taxon>
        <taxon>Eubacterium</taxon>
    </lineage>
</organism>
<gene>
    <name evidence="2" type="ORF">LG34_15820</name>
</gene>
<dbReference type="InterPro" id="IPR045962">
    <property type="entry name" value="DUF6382"/>
</dbReference>
<name>A0A2V1JPL6_EUBRA</name>
<protein>
    <recommendedName>
        <fullName evidence="1">FHA domain-containing protein</fullName>
    </recommendedName>
</protein>
<feature type="domain" description="FHA" evidence="1">
    <location>
        <begin position="303"/>
        <end position="354"/>
    </location>
</feature>
<evidence type="ECO:0000313" key="3">
    <source>
        <dbReference type="Proteomes" id="UP000245288"/>
    </source>
</evidence>
<dbReference type="EMBL" id="JRFU01000200">
    <property type="protein sequence ID" value="PWE85455.1"/>
    <property type="molecule type" value="Genomic_DNA"/>
</dbReference>
<dbReference type="Pfam" id="PF00498">
    <property type="entry name" value="FHA"/>
    <property type="match status" value="1"/>
</dbReference>
<dbReference type="SMART" id="SM00240">
    <property type="entry name" value="FHA"/>
    <property type="match status" value="1"/>
</dbReference>
<dbReference type="InterPro" id="IPR050923">
    <property type="entry name" value="Cell_Proc_Reg/RNA_Proc"/>
</dbReference>
<dbReference type="InterPro" id="IPR000253">
    <property type="entry name" value="FHA_dom"/>
</dbReference>
<dbReference type="OrthoDB" id="1766727at2"/>
<dbReference type="RefSeq" id="WP_109216811.1">
    <property type="nucleotide sequence ID" value="NZ_CABMEW010000010.1"/>
</dbReference>
<dbReference type="Gene3D" id="2.60.200.20">
    <property type="match status" value="1"/>
</dbReference>
<dbReference type="SUPFAM" id="SSF49879">
    <property type="entry name" value="SMAD/FHA domain"/>
    <property type="match status" value="1"/>
</dbReference>